<feature type="transmembrane region" description="Helical" evidence="8">
    <location>
        <begin position="94"/>
        <end position="119"/>
    </location>
</feature>
<dbReference type="OrthoDB" id="9794365at2"/>
<sequence length="250" mass="29328">MAKMTLKKRYSGSALGVGWSLVKPILFIFVYWFGIEIGIRGGKPIQGEIPYIFWLMTGIIAWFFINDVLNIGISSIRKDSHLVTKVVFPVETIPVYNVMALFFTHLLLLGLVVIVLAIFGFLPNIYYLQLIYYISFLFFFCCVLCTFLSTLAVVSRDFEQLVKSTTMIFFWLSPVIWTADKIGEGSILMRLLKLNPFYYFIQGYRDTFLFKIWFFERPYYTIYMIIFMIILTLVTSYLYRKLHNDFSDVL</sequence>
<dbReference type="GO" id="GO:0015920">
    <property type="term" value="P:lipopolysaccharide transport"/>
    <property type="evidence" value="ECO:0007669"/>
    <property type="project" value="TreeGrafter"/>
</dbReference>
<evidence type="ECO:0000256" key="1">
    <source>
        <dbReference type="ARBA" id="ARBA00004651"/>
    </source>
</evidence>
<dbReference type="GeneID" id="98000049"/>
<reference evidence="10" key="2">
    <citation type="submission" date="2013-08" db="EMBL/GenBank/DDBJ databases">
        <title>Draft genome sequence of Anaerofustis stercorihominis (DSM 17244).</title>
        <authorList>
            <person name="Sudarsanam P."/>
            <person name="Ley R."/>
            <person name="Guruge J."/>
            <person name="Turnbaugh P.J."/>
            <person name="Mahowald M."/>
            <person name="Liep D."/>
            <person name="Gordon J."/>
        </authorList>
    </citation>
    <scope>NUCLEOTIDE SEQUENCE</scope>
    <source>
        <strain evidence="10">DSM 17244</strain>
    </source>
</reference>
<dbReference type="eggNOG" id="COG1682">
    <property type="taxonomic scope" value="Bacteria"/>
</dbReference>
<organism evidence="10 11">
    <name type="scientific">Anaerofustis stercorihominis DSM 17244</name>
    <dbReference type="NCBI Taxonomy" id="445971"/>
    <lineage>
        <taxon>Bacteria</taxon>
        <taxon>Bacillati</taxon>
        <taxon>Bacillota</taxon>
        <taxon>Clostridia</taxon>
        <taxon>Eubacteriales</taxon>
        <taxon>Eubacteriaceae</taxon>
        <taxon>Anaerofustis</taxon>
    </lineage>
</organism>
<comment type="caution">
    <text evidence="10">The sequence shown here is derived from an EMBL/GenBank/DDBJ whole genome shotgun (WGS) entry which is preliminary data.</text>
</comment>
<keyword evidence="4 8" id="KW-1003">Cell membrane</keyword>
<comment type="similarity">
    <text evidence="2 8">Belongs to the ABC-2 integral membrane protein family.</text>
</comment>
<dbReference type="GO" id="GO:0140359">
    <property type="term" value="F:ABC-type transporter activity"/>
    <property type="evidence" value="ECO:0007669"/>
    <property type="project" value="InterPro"/>
</dbReference>
<name>B1C684_9FIRM</name>
<dbReference type="EMBL" id="ABIL02000004">
    <property type="protein sequence ID" value="EDS73369.1"/>
    <property type="molecule type" value="Genomic_DNA"/>
</dbReference>
<dbReference type="GO" id="GO:0005886">
    <property type="term" value="C:plasma membrane"/>
    <property type="evidence" value="ECO:0007669"/>
    <property type="project" value="UniProtKB-SubCell"/>
</dbReference>
<dbReference type="HOGENOM" id="CLU_060703_1_0_9"/>
<accession>B1C684</accession>
<keyword evidence="5 8" id="KW-0812">Transmembrane</keyword>
<evidence type="ECO:0000256" key="2">
    <source>
        <dbReference type="ARBA" id="ARBA00007783"/>
    </source>
</evidence>
<keyword evidence="7 8" id="KW-0472">Membrane</keyword>
<gene>
    <name evidence="10" type="ORF">ANASTE_00224</name>
</gene>
<evidence type="ECO:0000256" key="5">
    <source>
        <dbReference type="ARBA" id="ARBA00022692"/>
    </source>
</evidence>
<dbReference type="InterPro" id="IPR013525">
    <property type="entry name" value="ABC2_TM"/>
</dbReference>
<evidence type="ECO:0000256" key="4">
    <source>
        <dbReference type="ARBA" id="ARBA00022475"/>
    </source>
</evidence>
<evidence type="ECO:0000256" key="6">
    <source>
        <dbReference type="ARBA" id="ARBA00022989"/>
    </source>
</evidence>
<reference evidence="10" key="1">
    <citation type="submission" date="2008-01" db="EMBL/GenBank/DDBJ databases">
        <authorList>
            <person name="Fulton L."/>
            <person name="Clifton S."/>
            <person name="Fulton B."/>
            <person name="Xu J."/>
            <person name="Minx P."/>
            <person name="Pepin K.H."/>
            <person name="Johnson M."/>
            <person name="Thiruvilangam P."/>
            <person name="Bhonagiri V."/>
            <person name="Nash W.E."/>
            <person name="Mardis E.R."/>
            <person name="Wilson R.K."/>
        </authorList>
    </citation>
    <scope>NUCLEOTIDE SEQUENCE [LARGE SCALE GENOMIC DNA]</scope>
    <source>
        <strain evidence="10">DSM 17244</strain>
    </source>
</reference>
<evidence type="ECO:0000313" key="10">
    <source>
        <dbReference type="EMBL" id="EDS73369.1"/>
    </source>
</evidence>
<feature type="transmembrane region" description="Helical" evidence="8">
    <location>
        <begin position="52"/>
        <end position="73"/>
    </location>
</feature>
<keyword evidence="3 8" id="KW-0813">Transport</keyword>
<dbReference type="InterPro" id="IPR047817">
    <property type="entry name" value="ABC2_TM_bact-type"/>
</dbReference>
<protein>
    <recommendedName>
        <fullName evidence="8">Transport permease protein</fullName>
    </recommendedName>
</protein>
<evidence type="ECO:0000256" key="8">
    <source>
        <dbReference type="RuleBase" id="RU361157"/>
    </source>
</evidence>
<feature type="transmembrane region" description="Helical" evidence="8">
    <location>
        <begin position="131"/>
        <end position="154"/>
    </location>
</feature>
<comment type="subcellular location">
    <subcellularLocation>
        <location evidence="1 8">Cell membrane</location>
        <topology evidence="1 8">Multi-pass membrane protein</topology>
    </subcellularLocation>
</comment>
<feature type="transmembrane region" description="Helical" evidence="8">
    <location>
        <begin position="161"/>
        <end position="179"/>
    </location>
</feature>
<evidence type="ECO:0000259" key="9">
    <source>
        <dbReference type="PROSITE" id="PS51012"/>
    </source>
</evidence>
<dbReference type="STRING" id="445971.ANASTE_00224"/>
<evidence type="ECO:0000256" key="3">
    <source>
        <dbReference type="ARBA" id="ARBA00022448"/>
    </source>
</evidence>
<dbReference type="AlphaFoldDB" id="B1C684"/>
<dbReference type="PANTHER" id="PTHR30413:SF10">
    <property type="entry name" value="CAPSULE POLYSACCHARIDE EXPORT INNER-MEMBRANE PROTEIN CTRC"/>
    <property type="match status" value="1"/>
</dbReference>
<dbReference type="PANTHER" id="PTHR30413">
    <property type="entry name" value="INNER MEMBRANE TRANSPORT PERMEASE"/>
    <property type="match status" value="1"/>
</dbReference>
<feature type="transmembrane region" description="Helical" evidence="8">
    <location>
        <begin position="220"/>
        <end position="239"/>
    </location>
</feature>
<feature type="transmembrane region" description="Helical" evidence="8">
    <location>
        <begin position="12"/>
        <end position="32"/>
    </location>
</feature>
<dbReference type="RefSeq" id="WP_007049678.1">
    <property type="nucleotide sequence ID" value="NZ_DS560018.1"/>
</dbReference>
<keyword evidence="11" id="KW-1185">Reference proteome</keyword>
<dbReference type="Pfam" id="PF01061">
    <property type="entry name" value="ABC2_membrane"/>
    <property type="match status" value="1"/>
</dbReference>
<proteinExistence type="inferred from homology"/>
<dbReference type="PROSITE" id="PS51012">
    <property type="entry name" value="ABC_TM2"/>
    <property type="match status" value="1"/>
</dbReference>
<evidence type="ECO:0000313" key="11">
    <source>
        <dbReference type="Proteomes" id="UP000005178"/>
    </source>
</evidence>
<keyword evidence="6 8" id="KW-1133">Transmembrane helix</keyword>
<evidence type="ECO:0000256" key="7">
    <source>
        <dbReference type="ARBA" id="ARBA00023136"/>
    </source>
</evidence>
<feature type="domain" description="ABC transmembrane type-2" evidence="9">
    <location>
        <begin position="15"/>
        <end position="242"/>
    </location>
</feature>
<dbReference type="Proteomes" id="UP000005178">
    <property type="component" value="Unassembled WGS sequence"/>
</dbReference>